<dbReference type="Gene3D" id="1.10.260.40">
    <property type="entry name" value="lambda repressor-like DNA-binding domains"/>
    <property type="match status" value="1"/>
</dbReference>
<protein>
    <submittedName>
        <fullName evidence="5">LacI family transcriptional regulator</fullName>
    </submittedName>
</protein>
<keyword evidence="3" id="KW-0804">Transcription</keyword>
<dbReference type="CDD" id="cd06267">
    <property type="entry name" value="PBP1_LacI_sugar_binding-like"/>
    <property type="match status" value="1"/>
</dbReference>
<dbReference type="PANTHER" id="PTHR30146:SF154">
    <property type="entry name" value="TRANSCRIPTION REGULATOR, MEMBER OF GALR FAMILY"/>
    <property type="match status" value="1"/>
</dbReference>
<evidence type="ECO:0000313" key="5">
    <source>
        <dbReference type="EMBL" id="AZP04979.1"/>
    </source>
</evidence>
<dbReference type="Pfam" id="PF00356">
    <property type="entry name" value="LacI"/>
    <property type="match status" value="1"/>
</dbReference>
<dbReference type="Gene3D" id="3.40.50.2300">
    <property type="match status" value="2"/>
</dbReference>
<dbReference type="InterPro" id="IPR046335">
    <property type="entry name" value="LacI/GalR-like_sensor"/>
</dbReference>
<keyword evidence="2" id="KW-0238">DNA-binding</keyword>
<dbReference type="SUPFAM" id="SSF53822">
    <property type="entry name" value="Periplasmic binding protein-like I"/>
    <property type="match status" value="1"/>
</dbReference>
<name>A0A3Q9BL99_9LACT</name>
<keyword evidence="6" id="KW-1185">Reference proteome</keyword>
<dbReference type="InterPro" id="IPR028082">
    <property type="entry name" value="Peripla_BP_I"/>
</dbReference>
<evidence type="ECO:0000313" key="6">
    <source>
        <dbReference type="Proteomes" id="UP000273326"/>
    </source>
</evidence>
<dbReference type="EMBL" id="CP034465">
    <property type="protein sequence ID" value="AZP04979.1"/>
    <property type="molecule type" value="Genomic_DNA"/>
</dbReference>
<organism evidence="5 6">
    <name type="scientific">Jeotgalibaca ciconiae</name>
    <dbReference type="NCBI Taxonomy" id="2496265"/>
    <lineage>
        <taxon>Bacteria</taxon>
        <taxon>Bacillati</taxon>
        <taxon>Bacillota</taxon>
        <taxon>Bacilli</taxon>
        <taxon>Lactobacillales</taxon>
        <taxon>Carnobacteriaceae</taxon>
        <taxon>Jeotgalibaca</taxon>
    </lineage>
</organism>
<dbReference type="GO" id="GO:0000976">
    <property type="term" value="F:transcription cis-regulatory region binding"/>
    <property type="evidence" value="ECO:0007669"/>
    <property type="project" value="TreeGrafter"/>
</dbReference>
<dbReference type="PRINTS" id="PR00036">
    <property type="entry name" value="HTHLACI"/>
</dbReference>
<dbReference type="Pfam" id="PF13377">
    <property type="entry name" value="Peripla_BP_3"/>
    <property type="match status" value="1"/>
</dbReference>
<evidence type="ECO:0000256" key="3">
    <source>
        <dbReference type="ARBA" id="ARBA00023163"/>
    </source>
</evidence>
<dbReference type="PROSITE" id="PS00356">
    <property type="entry name" value="HTH_LACI_1"/>
    <property type="match status" value="1"/>
</dbReference>
<dbReference type="Proteomes" id="UP000273326">
    <property type="component" value="Chromosome"/>
</dbReference>
<sequence>MPTLSDVAKVANVSKMTVSRVINHPEQVTEELRELVYAAMKELDYRPNNVAKALAQNRTLTVKVMILEELDTTEPYYMNLLIGIASELNENHYALQLVTPNSNDRTECDGFIIMGMREEDYPWIEEIKKPVVLFGENNYGFTYVDSNNREGTRKATSYAIANGYSNIVFMGIDVDARFEESREKGYLEAMEDSGLETEIIRFENHSTLSRNFIRENLSRYPKDTCFICGSDRLAIGITTGIRQAGKRVPEDYGVIGFDGVFLDQISEPKLTTVKQDVYKMGEICASVLLQKIQHPKKPVKSIEFSPQLIIRESTKVLEEEKIPVKD</sequence>
<dbReference type="SUPFAM" id="SSF47413">
    <property type="entry name" value="lambda repressor-like DNA-binding domains"/>
    <property type="match status" value="1"/>
</dbReference>
<dbReference type="InterPro" id="IPR000843">
    <property type="entry name" value="HTH_LacI"/>
</dbReference>
<accession>A0A3Q9BL99</accession>
<gene>
    <name evidence="5" type="ORF">EJN90_10180</name>
</gene>
<feature type="domain" description="HTH lacI-type" evidence="4">
    <location>
        <begin position="2"/>
        <end position="56"/>
    </location>
</feature>
<evidence type="ECO:0000259" key="4">
    <source>
        <dbReference type="PROSITE" id="PS50932"/>
    </source>
</evidence>
<dbReference type="RefSeq" id="WP_126110910.1">
    <property type="nucleotide sequence ID" value="NZ_CP034465.1"/>
</dbReference>
<dbReference type="CDD" id="cd01392">
    <property type="entry name" value="HTH_LacI"/>
    <property type="match status" value="1"/>
</dbReference>
<reference evidence="6" key="1">
    <citation type="submission" date="2018-12" db="EMBL/GenBank/DDBJ databases">
        <title>Complete genome sequencing of Jeotgalibaca sp. H21T32.</title>
        <authorList>
            <person name="Bae J.-W."/>
            <person name="Lee S.-Y."/>
        </authorList>
    </citation>
    <scope>NUCLEOTIDE SEQUENCE [LARGE SCALE GENOMIC DNA]</scope>
    <source>
        <strain evidence="6">H21T32</strain>
    </source>
</reference>
<proteinExistence type="predicted"/>
<dbReference type="KEGG" id="jeh:EJN90_10180"/>
<dbReference type="OrthoDB" id="9796186at2"/>
<keyword evidence="1" id="KW-0805">Transcription regulation</keyword>
<dbReference type="SMART" id="SM00354">
    <property type="entry name" value="HTH_LACI"/>
    <property type="match status" value="1"/>
</dbReference>
<evidence type="ECO:0000256" key="1">
    <source>
        <dbReference type="ARBA" id="ARBA00023015"/>
    </source>
</evidence>
<dbReference type="AlphaFoldDB" id="A0A3Q9BL99"/>
<evidence type="ECO:0000256" key="2">
    <source>
        <dbReference type="ARBA" id="ARBA00023125"/>
    </source>
</evidence>
<dbReference type="PROSITE" id="PS50932">
    <property type="entry name" value="HTH_LACI_2"/>
    <property type="match status" value="1"/>
</dbReference>
<dbReference type="GO" id="GO:0003700">
    <property type="term" value="F:DNA-binding transcription factor activity"/>
    <property type="evidence" value="ECO:0007669"/>
    <property type="project" value="TreeGrafter"/>
</dbReference>
<dbReference type="PANTHER" id="PTHR30146">
    <property type="entry name" value="LACI-RELATED TRANSCRIPTIONAL REPRESSOR"/>
    <property type="match status" value="1"/>
</dbReference>
<dbReference type="InterPro" id="IPR010982">
    <property type="entry name" value="Lambda_DNA-bd_dom_sf"/>
</dbReference>